<dbReference type="AlphaFoldDB" id="A0A5B7DJW6"/>
<sequence>MSECDHLPAPRRPNTDVTVADDLLLCFEKNCACTCNLQYGTSSLPCIAACSPDLPAWCLSGPAADRLSGLPWQLVSSASDSLSQWPQWLESGAQEVDGPGGDVDSR</sequence>
<comment type="caution">
    <text evidence="1">The sequence shown here is derived from an EMBL/GenBank/DDBJ whole genome shotgun (WGS) entry which is preliminary data.</text>
</comment>
<proteinExistence type="predicted"/>
<evidence type="ECO:0000313" key="1">
    <source>
        <dbReference type="EMBL" id="MPC21698.1"/>
    </source>
</evidence>
<organism evidence="1 2">
    <name type="scientific">Portunus trituberculatus</name>
    <name type="common">Swimming crab</name>
    <name type="synonym">Neptunus trituberculatus</name>
    <dbReference type="NCBI Taxonomy" id="210409"/>
    <lineage>
        <taxon>Eukaryota</taxon>
        <taxon>Metazoa</taxon>
        <taxon>Ecdysozoa</taxon>
        <taxon>Arthropoda</taxon>
        <taxon>Crustacea</taxon>
        <taxon>Multicrustacea</taxon>
        <taxon>Malacostraca</taxon>
        <taxon>Eumalacostraca</taxon>
        <taxon>Eucarida</taxon>
        <taxon>Decapoda</taxon>
        <taxon>Pleocyemata</taxon>
        <taxon>Brachyura</taxon>
        <taxon>Eubrachyura</taxon>
        <taxon>Portunoidea</taxon>
        <taxon>Portunidae</taxon>
        <taxon>Portuninae</taxon>
        <taxon>Portunus</taxon>
    </lineage>
</organism>
<dbReference type="Proteomes" id="UP000324222">
    <property type="component" value="Unassembled WGS sequence"/>
</dbReference>
<keyword evidence="2" id="KW-1185">Reference proteome</keyword>
<evidence type="ECO:0000313" key="2">
    <source>
        <dbReference type="Proteomes" id="UP000324222"/>
    </source>
</evidence>
<accession>A0A5B7DJW6</accession>
<reference evidence="1 2" key="1">
    <citation type="submission" date="2019-05" db="EMBL/GenBank/DDBJ databases">
        <title>Another draft genome of Portunus trituberculatus and its Hox gene families provides insights of decapod evolution.</title>
        <authorList>
            <person name="Jeong J.-H."/>
            <person name="Song I."/>
            <person name="Kim S."/>
            <person name="Choi T."/>
            <person name="Kim D."/>
            <person name="Ryu S."/>
            <person name="Kim W."/>
        </authorList>
    </citation>
    <scope>NUCLEOTIDE SEQUENCE [LARGE SCALE GENOMIC DNA]</scope>
    <source>
        <tissue evidence="1">Muscle</tissue>
    </source>
</reference>
<dbReference type="EMBL" id="VSRR010001005">
    <property type="protein sequence ID" value="MPC21698.1"/>
    <property type="molecule type" value="Genomic_DNA"/>
</dbReference>
<name>A0A5B7DJW6_PORTR</name>
<gene>
    <name evidence="1" type="ORF">E2C01_014691</name>
</gene>
<protein>
    <submittedName>
        <fullName evidence="1">Uncharacterized protein</fullName>
    </submittedName>
</protein>